<evidence type="ECO:0008006" key="8">
    <source>
        <dbReference type="Google" id="ProtNLM"/>
    </source>
</evidence>
<evidence type="ECO:0000313" key="6">
    <source>
        <dbReference type="EMBL" id="GAA0373195.1"/>
    </source>
</evidence>
<comment type="similarity">
    <text evidence="2">Belongs to the MipA/OmpV family.</text>
</comment>
<organism evidence="6 7">
    <name type="scientific">Bowmanella denitrificans</name>
    <dbReference type="NCBI Taxonomy" id="366582"/>
    <lineage>
        <taxon>Bacteria</taxon>
        <taxon>Pseudomonadati</taxon>
        <taxon>Pseudomonadota</taxon>
        <taxon>Gammaproteobacteria</taxon>
        <taxon>Alteromonadales</taxon>
        <taxon>Alteromonadaceae</taxon>
        <taxon>Bowmanella</taxon>
    </lineage>
</organism>
<dbReference type="PANTHER" id="PTHR38776">
    <property type="entry name" value="MLTA-INTERACTING PROTEIN-RELATED"/>
    <property type="match status" value="1"/>
</dbReference>
<reference evidence="6 7" key="1">
    <citation type="journal article" date="2019" name="Int. J. Syst. Evol. Microbiol.">
        <title>The Global Catalogue of Microorganisms (GCM) 10K type strain sequencing project: providing services to taxonomists for standard genome sequencing and annotation.</title>
        <authorList>
            <consortium name="The Broad Institute Genomics Platform"/>
            <consortium name="The Broad Institute Genome Sequencing Center for Infectious Disease"/>
            <person name="Wu L."/>
            <person name="Ma J."/>
        </authorList>
    </citation>
    <scope>NUCLEOTIDE SEQUENCE [LARGE SCALE GENOMIC DNA]</scope>
    <source>
        <strain evidence="6 7">JCM 13378</strain>
    </source>
</reference>
<evidence type="ECO:0000256" key="5">
    <source>
        <dbReference type="ARBA" id="ARBA00023237"/>
    </source>
</evidence>
<name>A0ABN0XV75_9ALTE</name>
<evidence type="ECO:0000256" key="2">
    <source>
        <dbReference type="ARBA" id="ARBA00005722"/>
    </source>
</evidence>
<dbReference type="Pfam" id="PF06629">
    <property type="entry name" value="MipA"/>
    <property type="match status" value="1"/>
</dbReference>
<evidence type="ECO:0000256" key="1">
    <source>
        <dbReference type="ARBA" id="ARBA00004442"/>
    </source>
</evidence>
<evidence type="ECO:0000313" key="7">
    <source>
        <dbReference type="Proteomes" id="UP001501757"/>
    </source>
</evidence>
<dbReference type="PANTHER" id="PTHR38776:SF1">
    <property type="entry name" value="MLTA-INTERACTING PROTEIN-RELATED"/>
    <property type="match status" value="1"/>
</dbReference>
<protein>
    <recommendedName>
        <fullName evidence="8">MipA/OmpV family protein</fullName>
    </recommendedName>
</protein>
<comment type="subcellular location">
    <subcellularLocation>
        <location evidence="1">Cell outer membrane</location>
    </subcellularLocation>
</comment>
<dbReference type="RefSeq" id="WP_343847354.1">
    <property type="nucleotide sequence ID" value="NZ_BAAAEI010000030.1"/>
</dbReference>
<comment type="caution">
    <text evidence="6">The sequence shown here is derived from an EMBL/GenBank/DDBJ whole genome shotgun (WGS) entry which is preliminary data.</text>
</comment>
<dbReference type="InterPro" id="IPR010583">
    <property type="entry name" value="MipA"/>
</dbReference>
<evidence type="ECO:0000256" key="3">
    <source>
        <dbReference type="ARBA" id="ARBA00022729"/>
    </source>
</evidence>
<dbReference type="EMBL" id="BAAAEI010000030">
    <property type="protein sequence ID" value="GAA0373195.1"/>
    <property type="molecule type" value="Genomic_DNA"/>
</dbReference>
<keyword evidence="4" id="KW-0472">Membrane</keyword>
<accession>A0ABN0XV75</accession>
<keyword evidence="3" id="KW-0732">Signal</keyword>
<keyword evidence="7" id="KW-1185">Reference proteome</keyword>
<proteinExistence type="inferred from homology"/>
<evidence type="ECO:0000256" key="4">
    <source>
        <dbReference type="ARBA" id="ARBA00023136"/>
    </source>
</evidence>
<dbReference type="Proteomes" id="UP001501757">
    <property type="component" value="Unassembled WGS sequence"/>
</dbReference>
<keyword evidence="5" id="KW-0998">Cell outer membrane</keyword>
<sequence length="258" mass="29275">MKNYLFWITVFLYLVSGGWVKADNWTLSVGGGAIVHETPWKDMPVQYAVLPYIDAEYGRWHFGMQSGIFQYRLSDEQWPVALSAGLDYRDEGYDSMFNFNDDLSDDPVFDGYHAPDGEVAARLDMNWQHLSATVSQDVSDKSKGTSASLIYMYPVYQGNRGVQVKLGGGFRWLSDKYADYLYGINGDNINPAQGRFAYQADAATNYQASVQLIYPFAAQWAVNAQLTHERLDDSIKQSPLVDVTSTTQFMLFVTYRKF</sequence>
<gene>
    <name evidence="6" type="ORF">GCM10009092_41740</name>
</gene>